<keyword evidence="2" id="KW-1185">Reference proteome</keyword>
<dbReference type="InterPro" id="IPR025975">
    <property type="entry name" value="Polysacc_lyase"/>
</dbReference>
<dbReference type="Gene3D" id="2.60.120.200">
    <property type="match status" value="1"/>
</dbReference>
<protein>
    <submittedName>
        <fullName evidence="1">Uncharacterized protein</fullName>
    </submittedName>
</protein>
<gene>
    <name evidence="1" type="ORF">RZN69_10805</name>
</gene>
<dbReference type="RefSeq" id="WP_317836138.1">
    <property type="nucleotide sequence ID" value="NZ_CP136920.1"/>
</dbReference>
<evidence type="ECO:0000313" key="2">
    <source>
        <dbReference type="Proteomes" id="UP001304300"/>
    </source>
</evidence>
<reference evidence="1 2" key="1">
    <citation type="submission" date="2023-10" db="EMBL/GenBank/DDBJ databases">
        <title>Rubellicoccus peritrichatus gen. nov., sp. nov., isolated from an algae of coral reef tank.</title>
        <authorList>
            <person name="Luo J."/>
        </authorList>
    </citation>
    <scope>NUCLEOTIDE SEQUENCE [LARGE SCALE GENOMIC DNA]</scope>
    <source>
        <strain evidence="1 2">CR14</strain>
    </source>
</reference>
<name>A0AAQ3QXZ9_9BACT</name>
<evidence type="ECO:0000313" key="1">
    <source>
        <dbReference type="EMBL" id="WOO43577.1"/>
    </source>
</evidence>
<sequence length="267" mass="29833">MTVAIVVAGNSISHGAQSLEDNRLRNYTFESPSTINGNGEITSNNGISGSIMPIQGGGQRPEGVTHVSRVGNGSVKYRCSSSGSGSVDRSEHSLNYGVYSNRNAYSGWSSYFSTTWDKAPGWFVFKQWHQSTPESPILAFELMPNTKNKYRILLRYGANNANHSVRNFFSSSSINYSKTVNQSEWRNWIVQWTWQMNGSNGYVRLWSGNDFGTYSGPLGYTNVSGSYSNSVDERVGIYRQRTYRNNVMYVDQAAVARSFDAAHPTKW</sequence>
<organism evidence="1 2">
    <name type="scientific">Rubellicoccus peritrichatus</name>
    <dbReference type="NCBI Taxonomy" id="3080537"/>
    <lineage>
        <taxon>Bacteria</taxon>
        <taxon>Pseudomonadati</taxon>
        <taxon>Verrucomicrobiota</taxon>
        <taxon>Opitutia</taxon>
        <taxon>Puniceicoccales</taxon>
        <taxon>Cerasicoccaceae</taxon>
        <taxon>Rubellicoccus</taxon>
    </lineage>
</organism>
<dbReference type="EMBL" id="CP136920">
    <property type="protein sequence ID" value="WOO43577.1"/>
    <property type="molecule type" value="Genomic_DNA"/>
</dbReference>
<dbReference type="AlphaFoldDB" id="A0AAQ3QXZ9"/>
<accession>A0AAQ3QXZ9</accession>
<dbReference type="Proteomes" id="UP001304300">
    <property type="component" value="Chromosome"/>
</dbReference>
<dbReference type="KEGG" id="puo:RZN69_10805"/>
<proteinExistence type="predicted"/>
<dbReference type="Pfam" id="PF14099">
    <property type="entry name" value="Polysacc_lyase"/>
    <property type="match status" value="1"/>
</dbReference>